<dbReference type="PATRIC" id="fig|135735.6.peg.4689"/>
<dbReference type="NCBIfam" id="TIGR01457">
    <property type="entry name" value="HAD-SF-IIA-hyp2"/>
    <property type="match status" value="1"/>
</dbReference>
<dbReference type="InterPro" id="IPR006354">
    <property type="entry name" value="HAD-SF_hydro_IIA_hyp1"/>
</dbReference>
<evidence type="ECO:0000256" key="5">
    <source>
        <dbReference type="PIRNR" id="PIRNR000915"/>
    </source>
</evidence>
<reference evidence="9 10" key="1">
    <citation type="journal article" date="2015" name="PLoS ONE">
        <title>Genome Sequence of Bacillus endophyticus and Analysis of Its Companion Mechanism in the Ketogulonigenium vulgare-Bacillus Strain Consortium.</title>
        <authorList>
            <person name="Jia N."/>
            <person name="Du J."/>
            <person name="Ding M.Z."/>
            <person name="Gao F."/>
            <person name="Yuan Y.J."/>
        </authorList>
    </citation>
    <scope>NUCLEOTIDE SEQUENCE [LARGE SCALE GENOMIC DNA]</scope>
    <source>
        <strain evidence="9 10">Hbe603</strain>
    </source>
</reference>
<comment type="similarity">
    <text evidence="1 5">Belongs to the HAD-like hydrolase superfamily. NagD family.</text>
</comment>
<keyword evidence="3 9" id="KW-0378">Hydrolase</keyword>
<dbReference type="eggNOG" id="COG0647">
    <property type="taxonomic scope" value="Bacteria"/>
</dbReference>
<dbReference type="GeneID" id="93703004"/>
<dbReference type="GO" id="GO:0046872">
    <property type="term" value="F:metal ion binding"/>
    <property type="evidence" value="ECO:0007669"/>
    <property type="project" value="UniProtKB-KW"/>
</dbReference>
<dbReference type="GO" id="GO:0005737">
    <property type="term" value="C:cytoplasm"/>
    <property type="evidence" value="ECO:0007669"/>
    <property type="project" value="TreeGrafter"/>
</dbReference>
<dbReference type="NCBIfam" id="TIGR01460">
    <property type="entry name" value="HAD-SF-IIA"/>
    <property type="match status" value="1"/>
</dbReference>
<dbReference type="Gene3D" id="3.40.50.1000">
    <property type="entry name" value="HAD superfamily/HAD-like"/>
    <property type="match status" value="2"/>
</dbReference>
<reference evidence="10" key="2">
    <citation type="submission" date="2015-06" db="EMBL/GenBank/DDBJ databases">
        <title>Genome Sequence of Bacillus endophyticus and Analysis of its Companion Mechanism in the Ketogulonigenium vulgare-Bacillus strain Consortium.</title>
        <authorList>
            <person name="Jia N."/>
            <person name="Du J."/>
            <person name="Ding M.-Z."/>
            <person name="Gao F."/>
            <person name="Yuan Y.-J."/>
        </authorList>
    </citation>
    <scope>NUCLEOTIDE SEQUENCE [LARGE SCALE GENOMIC DNA]</scope>
    <source>
        <strain evidence="10">Hbe603</strain>
    </source>
</reference>
<sequence>MKKYKGYLFDLDGTMYKGTELIAEARDFVVKLKEKNLPYLFVTNNSSRTPEQVAAKLRDFGIPAEGPQVFTTSQATANFLAEKKENATAYVIGEEGIQQALIEKGFTLQDENPDFVVVGIDRSISYEKLTKACLGVRNGATFVSTNGDIAIPTERGLLPGNGSLTSVVTVSTETQPIFIGKPEKIIMEQALEVIGTPRSETLMIGDNYHTDIMAGMNAGIDTLLVHTGVTTPEHLTTFEQQPTHVAHSLLEWMESI</sequence>
<feature type="active site" description="Proton donor" evidence="6">
    <location>
        <position position="12"/>
    </location>
</feature>
<keyword evidence="10" id="KW-1185">Reference proteome</keyword>
<dbReference type="SFLD" id="SFLDG01129">
    <property type="entry name" value="C1.5:_HAD__Beta-PGM__Phosphata"/>
    <property type="match status" value="1"/>
</dbReference>
<protein>
    <recommendedName>
        <fullName evidence="5">Acid sugar phosphatase</fullName>
        <ecNumber evidence="5">3.1.3.-</ecNumber>
    </recommendedName>
</protein>
<dbReference type="Pfam" id="PF13344">
    <property type="entry name" value="Hydrolase_6"/>
    <property type="match status" value="1"/>
</dbReference>
<dbReference type="PANTHER" id="PTHR19288:SF46">
    <property type="entry name" value="HALOACID DEHALOGENASE-LIKE HYDROLASE DOMAIN-CONTAINING PROTEIN 2"/>
    <property type="match status" value="1"/>
</dbReference>
<feature type="binding site" evidence="8">
    <location>
        <position position="10"/>
    </location>
    <ligand>
        <name>Mg(2+)</name>
        <dbReference type="ChEBI" id="CHEBI:18420"/>
    </ligand>
</feature>
<evidence type="ECO:0000256" key="2">
    <source>
        <dbReference type="ARBA" id="ARBA00022723"/>
    </source>
</evidence>
<keyword evidence="2 5" id="KW-0479">Metal-binding</keyword>
<dbReference type="EMBL" id="CP011974">
    <property type="protein sequence ID" value="AKO94577.1"/>
    <property type="molecule type" value="Genomic_DNA"/>
</dbReference>
<dbReference type="KEGG" id="beo:BEH_22285"/>
<evidence type="ECO:0000256" key="3">
    <source>
        <dbReference type="ARBA" id="ARBA00022801"/>
    </source>
</evidence>
<dbReference type="Pfam" id="PF13242">
    <property type="entry name" value="Hydrolase_like"/>
    <property type="match status" value="1"/>
</dbReference>
<organism evidence="9 10">
    <name type="scientific">Priestia filamentosa</name>
    <dbReference type="NCBI Taxonomy" id="1402861"/>
    <lineage>
        <taxon>Bacteria</taxon>
        <taxon>Bacillati</taxon>
        <taxon>Bacillota</taxon>
        <taxon>Bacilli</taxon>
        <taxon>Bacillales</taxon>
        <taxon>Bacillaceae</taxon>
        <taxon>Priestia</taxon>
    </lineage>
</organism>
<dbReference type="PIRSF" id="PIRSF000915">
    <property type="entry name" value="PGP-type_phosphatase"/>
    <property type="match status" value="1"/>
</dbReference>
<dbReference type="OrthoDB" id="9810449at2"/>
<gene>
    <name evidence="9" type="ORF">BEH_22285</name>
</gene>
<dbReference type="RefSeq" id="WP_019395033.1">
    <property type="nucleotide sequence ID" value="NZ_ALIM01000035.1"/>
</dbReference>
<feature type="active site" description="Nucleophile" evidence="6">
    <location>
        <position position="10"/>
    </location>
</feature>
<evidence type="ECO:0000313" key="9">
    <source>
        <dbReference type="EMBL" id="AKO94577.1"/>
    </source>
</evidence>
<evidence type="ECO:0000256" key="6">
    <source>
        <dbReference type="PIRSR" id="PIRSR000915-1"/>
    </source>
</evidence>
<keyword evidence="4 5" id="KW-0460">Magnesium</keyword>
<name>A0A0H4KKD3_9BACI</name>
<proteinExistence type="inferred from homology"/>
<dbReference type="InterPro" id="IPR023214">
    <property type="entry name" value="HAD_sf"/>
</dbReference>
<dbReference type="SUPFAM" id="SSF56784">
    <property type="entry name" value="HAD-like"/>
    <property type="match status" value="1"/>
</dbReference>
<dbReference type="PANTHER" id="PTHR19288">
    <property type="entry name" value="4-NITROPHENYLPHOSPHATASE-RELATED"/>
    <property type="match status" value="1"/>
</dbReference>
<accession>A0A0H4KKD3</accession>
<feature type="binding site" evidence="7">
    <location>
        <position position="181"/>
    </location>
    <ligand>
        <name>substrate</name>
    </ligand>
</feature>
<evidence type="ECO:0000256" key="4">
    <source>
        <dbReference type="ARBA" id="ARBA00022842"/>
    </source>
</evidence>
<evidence type="ECO:0000256" key="7">
    <source>
        <dbReference type="PIRSR" id="PIRSR000915-2"/>
    </source>
</evidence>
<dbReference type="EC" id="3.1.3.-" evidence="5"/>
<comment type="function">
    <text evidence="5">Catalyzes the dephosphorylation of 2-6 carbon acid sugars in vitro.</text>
</comment>
<dbReference type="SFLD" id="SFLDS00003">
    <property type="entry name" value="Haloacid_Dehalogenase"/>
    <property type="match status" value="1"/>
</dbReference>
<dbReference type="CDD" id="cd07530">
    <property type="entry name" value="HAD_Pase_UmpH-like"/>
    <property type="match status" value="1"/>
</dbReference>
<dbReference type="InterPro" id="IPR036412">
    <property type="entry name" value="HAD-like_sf"/>
</dbReference>
<feature type="binding site" evidence="8">
    <location>
        <position position="206"/>
    </location>
    <ligand>
        <name>Mg(2+)</name>
        <dbReference type="ChEBI" id="CHEBI:18420"/>
    </ligand>
</feature>
<evidence type="ECO:0000256" key="8">
    <source>
        <dbReference type="PIRSR" id="PIRSR000915-3"/>
    </source>
</evidence>
<dbReference type="AlphaFoldDB" id="A0A0H4KKD3"/>
<evidence type="ECO:0000313" key="10">
    <source>
        <dbReference type="Proteomes" id="UP000036202"/>
    </source>
</evidence>
<dbReference type="InterPro" id="IPR006357">
    <property type="entry name" value="HAD-SF_hydro_IIA"/>
</dbReference>
<dbReference type="Proteomes" id="UP000036202">
    <property type="component" value="Chromosome"/>
</dbReference>
<accession>A0A1X7FQ15</accession>
<dbReference type="SFLD" id="SFLDG01139">
    <property type="entry name" value="C2.A:_Pyridoxal_Phosphate_Phos"/>
    <property type="match status" value="1"/>
</dbReference>
<feature type="binding site" evidence="8">
    <location>
        <position position="12"/>
    </location>
    <ligand>
        <name>Mg(2+)</name>
        <dbReference type="ChEBI" id="CHEBI:18420"/>
    </ligand>
</feature>
<dbReference type="FunFam" id="3.40.50.1000:FF:000053">
    <property type="entry name" value="TIGR01457 family HAD hydrolase"/>
    <property type="match status" value="1"/>
</dbReference>
<dbReference type="GO" id="GO:0016791">
    <property type="term" value="F:phosphatase activity"/>
    <property type="evidence" value="ECO:0007669"/>
    <property type="project" value="TreeGrafter"/>
</dbReference>
<comment type="cofactor">
    <cofactor evidence="8">
        <name>Mg(2+)</name>
        <dbReference type="ChEBI" id="CHEBI:18420"/>
    </cofactor>
    <text evidence="8">Divalent metal ions. Mg(2+) is the most effective.</text>
</comment>
<evidence type="ECO:0000256" key="1">
    <source>
        <dbReference type="ARBA" id="ARBA00006696"/>
    </source>
</evidence>